<dbReference type="EMBL" id="FOJN01000002">
    <property type="protein sequence ID" value="SFA41766.1"/>
    <property type="molecule type" value="Genomic_DNA"/>
</dbReference>
<dbReference type="RefSeq" id="WP_068363672.1">
    <property type="nucleotide sequence ID" value="NZ_FOJN01000002.1"/>
</dbReference>
<accession>A0A1I0SSM3</accession>
<name>A0A1I0SSM3_9NOCA</name>
<proteinExistence type="predicted"/>
<feature type="region of interest" description="Disordered" evidence="1">
    <location>
        <begin position="20"/>
        <end position="85"/>
    </location>
</feature>
<evidence type="ECO:0000313" key="2">
    <source>
        <dbReference type="EMBL" id="SFA41766.1"/>
    </source>
</evidence>
<dbReference type="GeneID" id="85487777"/>
<reference evidence="2 3" key="1">
    <citation type="submission" date="2016-10" db="EMBL/GenBank/DDBJ databases">
        <authorList>
            <person name="de Groot N.N."/>
        </authorList>
    </citation>
    <scope>NUCLEOTIDE SEQUENCE [LARGE SCALE GENOMIC DNA]</scope>
    <source>
        <strain evidence="2 3">DSM 44908</strain>
    </source>
</reference>
<sequence>MTLRDRIIALPPERYARSAKSSARLAAKVATDAHQPVPENAARILDMSLEQLAEEHRRRQADEEPEAPSPSSTDPNSPLGLKPEAIANELGLSGVAIQNSRDVIASLWEFALVQHSPNDQPTRVVPAGLLFRNAEPSGDPGDVEPSRSSAT</sequence>
<dbReference type="Proteomes" id="UP000182054">
    <property type="component" value="Unassembled WGS sequence"/>
</dbReference>
<protein>
    <submittedName>
        <fullName evidence="2">Uncharacterized protein</fullName>
    </submittedName>
</protein>
<evidence type="ECO:0000256" key="1">
    <source>
        <dbReference type="SAM" id="MobiDB-lite"/>
    </source>
</evidence>
<feature type="region of interest" description="Disordered" evidence="1">
    <location>
        <begin position="115"/>
        <end position="151"/>
    </location>
</feature>
<dbReference type="AlphaFoldDB" id="A0A1I0SSM3"/>
<gene>
    <name evidence="2" type="ORF">SAMN05444374_102127</name>
</gene>
<feature type="compositionally biased region" description="Low complexity" evidence="1">
    <location>
        <begin position="20"/>
        <end position="30"/>
    </location>
</feature>
<organism evidence="2 3">
    <name type="scientific">Rhodococcoides kroppenstedtii</name>
    <dbReference type="NCBI Taxonomy" id="293050"/>
    <lineage>
        <taxon>Bacteria</taxon>
        <taxon>Bacillati</taxon>
        <taxon>Actinomycetota</taxon>
        <taxon>Actinomycetes</taxon>
        <taxon>Mycobacteriales</taxon>
        <taxon>Nocardiaceae</taxon>
        <taxon>Rhodococcoides</taxon>
    </lineage>
</organism>
<feature type="compositionally biased region" description="Basic and acidic residues" evidence="1">
    <location>
        <begin position="53"/>
        <end position="62"/>
    </location>
</feature>
<evidence type="ECO:0000313" key="3">
    <source>
        <dbReference type="Proteomes" id="UP000182054"/>
    </source>
</evidence>